<gene>
    <name evidence="1" type="ORF">A3F61_04050</name>
</gene>
<name>A0A1G1VAC3_9BACT</name>
<sequence>MGQENQIRGLLRRITGRTGLSSADSAGGLVPLSPDQKKSYPYVIYEKGSNSPIDRVLAQATYDAMVVRVVDFPIAVDFECTGSDTRIVVRTAAVKLGDQRAQSALFLGVKEATARRISNGNELPSTTNDYIQKAQAEAGRLVNDFMSSGFYEPFKEYYGGLRWGLDQERFVRALFVHGADYDSSFLDNNLTGGHLSNLTYKLGFSMDYSETSKWYETTPAQIMEKFPNLDYRRLADGGFRNTEEGQKLYSAFRELCGQILAERNKRGSERFIAPDGTEPPRPLIPLARHPVVESLFIDEISLDHPTRKYDFGPSELIGLILDSDSQPAHKRLTETINNRVQNTHRFVFDGPSEFEHKSRLISSVLYAYKSAEDPHRRALLKQDLLDIINGYTNQGVIAESVLEENITGARADYDSPDIHEVKDIVRNIIKIGLMSPDPEIVSRVEALIVQYVPDNSQAIMKPDLFALSRGKIMLTIIDALNEVRLGSSPEVLERVSVRVFGSEAVGTQVRSIVEMAIQSMKLKNTSEVNKALVVWRKFGLSFGDKKDPKEVAARAEFNRQLEPSNQMHAEQHSAKNRLLLSLLTELTKSGLLESGDREIASLFKGLVGRIDFRQYDMKALPGEYCKLVSLANDPAVGESQRSDILWHFNGQFEYTNTDALHLLVPVVLDMFQIALGPVNEIRMPTNATSHAVSAISGLVREHRGMFKAVSQTQLGILAQYGTGVQEHAKRLFSGRMITDGEDDIDNTQTEGLVDWQKGTVRAFRGLIRELKEIEGHYQEYQHIEMVKVFPHEYYPWVLREMRDFWQSMRYEMSYQGREGDITGLYRALDNLIRNRLVIQEQYPEDFDPIEQGHLDELLRIGYDRMIVPHDIKYNSTVWQKGLPFITRVISHMPVSVLQAMIAKHTNTSFGEFLQEEHARRNKEEEVQ</sequence>
<dbReference type="EMBL" id="MHCA01000017">
    <property type="protein sequence ID" value="OGY12400.1"/>
    <property type="molecule type" value="Genomic_DNA"/>
</dbReference>
<proteinExistence type="predicted"/>
<dbReference type="STRING" id="1797517.A3F61_04050"/>
<protein>
    <submittedName>
        <fullName evidence="1">Uncharacterized protein</fullName>
    </submittedName>
</protein>
<evidence type="ECO:0000313" key="1">
    <source>
        <dbReference type="EMBL" id="OGY12400.1"/>
    </source>
</evidence>
<comment type="caution">
    <text evidence="1">The sequence shown here is derived from an EMBL/GenBank/DDBJ whole genome shotgun (WGS) entry which is preliminary data.</text>
</comment>
<evidence type="ECO:0000313" key="2">
    <source>
        <dbReference type="Proteomes" id="UP000178272"/>
    </source>
</evidence>
<dbReference type="Proteomes" id="UP000178272">
    <property type="component" value="Unassembled WGS sequence"/>
</dbReference>
<dbReference type="AlphaFoldDB" id="A0A1G1VAC3"/>
<accession>A0A1G1VAC3</accession>
<reference evidence="1 2" key="1">
    <citation type="journal article" date="2016" name="Nat. Commun.">
        <title>Thousands of microbial genomes shed light on interconnected biogeochemical processes in an aquifer system.</title>
        <authorList>
            <person name="Anantharaman K."/>
            <person name="Brown C.T."/>
            <person name="Hug L.A."/>
            <person name="Sharon I."/>
            <person name="Castelle C.J."/>
            <person name="Probst A.J."/>
            <person name="Thomas B.C."/>
            <person name="Singh A."/>
            <person name="Wilkins M.J."/>
            <person name="Karaoz U."/>
            <person name="Brodie E.L."/>
            <person name="Williams K.H."/>
            <person name="Hubbard S.S."/>
            <person name="Banfield J.F."/>
        </authorList>
    </citation>
    <scope>NUCLEOTIDE SEQUENCE [LARGE SCALE GENOMIC DNA]</scope>
</reference>
<organism evidence="1 2">
    <name type="scientific">Candidatus Blackburnbacteria bacterium RIFCSPHIGHO2_12_FULL_41_13b</name>
    <dbReference type="NCBI Taxonomy" id="1797517"/>
    <lineage>
        <taxon>Bacteria</taxon>
        <taxon>Candidatus Blackburniibacteriota</taxon>
    </lineage>
</organism>